<evidence type="ECO:0000256" key="2">
    <source>
        <dbReference type="SAM" id="Phobius"/>
    </source>
</evidence>
<evidence type="ECO:0000313" key="4">
    <source>
        <dbReference type="Proteomes" id="UP000178636"/>
    </source>
</evidence>
<keyword evidence="2" id="KW-0472">Membrane</keyword>
<dbReference type="Proteomes" id="UP000178636">
    <property type="component" value="Unassembled WGS sequence"/>
</dbReference>
<reference evidence="3 4" key="1">
    <citation type="journal article" date="2016" name="Nat. Commun.">
        <title>Thousands of microbial genomes shed light on interconnected biogeochemical processes in an aquifer system.</title>
        <authorList>
            <person name="Anantharaman K."/>
            <person name="Brown C.T."/>
            <person name="Hug L.A."/>
            <person name="Sharon I."/>
            <person name="Castelle C.J."/>
            <person name="Probst A.J."/>
            <person name="Thomas B.C."/>
            <person name="Singh A."/>
            <person name="Wilkins M.J."/>
            <person name="Karaoz U."/>
            <person name="Brodie E.L."/>
            <person name="Williams K.H."/>
            <person name="Hubbard S.S."/>
            <person name="Banfield J.F."/>
        </authorList>
    </citation>
    <scope>NUCLEOTIDE SEQUENCE [LARGE SCALE GENOMIC DNA]</scope>
</reference>
<accession>A0A1G2DD98</accession>
<dbReference type="AlphaFoldDB" id="A0A1G2DD98"/>
<dbReference type="EMBL" id="MHLO01000031">
    <property type="protein sequence ID" value="OGZ11605.1"/>
    <property type="molecule type" value="Genomic_DNA"/>
</dbReference>
<organism evidence="3 4">
    <name type="scientific">Candidatus Lloydbacteria bacterium RIFCSPHIGHO2_02_FULL_54_17</name>
    <dbReference type="NCBI Taxonomy" id="1798664"/>
    <lineage>
        <taxon>Bacteria</taxon>
        <taxon>Candidatus Lloydiibacteriota</taxon>
    </lineage>
</organism>
<comment type="caution">
    <text evidence="3">The sequence shown here is derived from an EMBL/GenBank/DDBJ whole genome shotgun (WGS) entry which is preliminary data.</text>
</comment>
<dbReference type="STRING" id="1798664.A3C93_04295"/>
<keyword evidence="2" id="KW-1133">Transmembrane helix</keyword>
<keyword evidence="2" id="KW-0812">Transmembrane</keyword>
<feature type="transmembrane region" description="Helical" evidence="2">
    <location>
        <begin position="34"/>
        <end position="51"/>
    </location>
</feature>
<gene>
    <name evidence="3" type="ORF">A3C93_04295</name>
</gene>
<sequence>MSSFSNRFLTRNMTTMLDYLDQLRAKPIHVRKRIAFGTTFALSFLIAAIWWNSFNASPTLAEENMAASASSPWDVVFDTIGHAKESTVATYDDTIEQLRSLGEEATADVDTGNANENIEPSVVEGDIVYPADLRGVVEENELHTRPKPAEEVPAETTSD</sequence>
<protein>
    <submittedName>
        <fullName evidence="3">Uncharacterized protein</fullName>
    </submittedName>
</protein>
<feature type="compositionally biased region" description="Basic and acidic residues" evidence="1">
    <location>
        <begin position="138"/>
        <end position="150"/>
    </location>
</feature>
<evidence type="ECO:0000313" key="3">
    <source>
        <dbReference type="EMBL" id="OGZ11605.1"/>
    </source>
</evidence>
<proteinExistence type="predicted"/>
<name>A0A1G2DD98_9BACT</name>
<feature type="region of interest" description="Disordered" evidence="1">
    <location>
        <begin position="138"/>
        <end position="159"/>
    </location>
</feature>
<evidence type="ECO:0000256" key="1">
    <source>
        <dbReference type="SAM" id="MobiDB-lite"/>
    </source>
</evidence>